<organism evidence="1">
    <name type="scientific">viral metagenome</name>
    <dbReference type="NCBI Taxonomy" id="1070528"/>
    <lineage>
        <taxon>unclassified sequences</taxon>
        <taxon>metagenomes</taxon>
        <taxon>organismal metagenomes</taxon>
    </lineage>
</organism>
<sequence>MLKQRMLPKSIREREITGKWPKGLRLWPKGLR</sequence>
<protein>
    <submittedName>
        <fullName evidence="1">Uncharacterized protein</fullName>
    </submittedName>
</protein>
<name>A0A6C0HYI6_9ZZZZ</name>
<accession>A0A6C0HYI6</accession>
<evidence type="ECO:0000313" key="1">
    <source>
        <dbReference type="EMBL" id="QHT85217.1"/>
    </source>
</evidence>
<dbReference type="AlphaFoldDB" id="A0A6C0HYI6"/>
<dbReference type="EMBL" id="MN740039">
    <property type="protein sequence ID" value="QHT85217.1"/>
    <property type="molecule type" value="Genomic_DNA"/>
</dbReference>
<proteinExistence type="predicted"/>
<reference evidence="1" key="1">
    <citation type="journal article" date="2020" name="Nature">
        <title>Giant virus diversity and host interactions through global metagenomics.</title>
        <authorList>
            <person name="Schulz F."/>
            <person name="Roux S."/>
            <person name="Paez-Espino D."/>
            <person name="Jungbluth S."/>
            <person name="Walsh D.A."/>
            <person name="Denef V.J."/>
            <person name="McMahon K.D."/>
            <person name="Konstantinidis K.T."/>
            <person name="Eloe-Fadrosh E.A."/>
            <person name="Kyrpides N.C."/>
            <person name="Woyke T."/>
        </authorList>
    </citation>
    <scope>NUCLEOTIDE SEQUENCE</scope>
    <source>
        <strain evidence="1">GVMAG-M-3300023184-178</strain>
    </source>
</reference>